<dbReference type="EMBL" id="BOMM01000040">
    <property type="protein sequence ID" value="GIE12664.1"/>
    <property type="molecule type" value="Genomic_DNA"/>
</dbReference>
<name>A0A919MFE7_9ACTN</name>
<gene>
    <name evidence="3" type="ORF">Afe05nite_45040</name>
</gene>
<dbReference type="AlphaFoldDB" id="A0A919MFE7"/>
<evidence type="ECO:0000313" key="3">
    <source>
        <dbReference type="EMBL" id="GIE12664.1"/>
    </source>
</evidence>
<keyword evidence="2" id="KW-0472">Membrane</keyword>
<sequence length="576" mass="61474">MRRPAAPTLDGPRAERWRAAAAPWWALRIALLLGWVSACAVAVITDRTSCTPLDPGVCGPDLPFAVSIVVLVATPVLVWWLPLAGCASGILFAVLDLIYDDLRAAHLAFAAHALLCAGIAAWLVVAHRRQAAIVAEVAGTVRLDPALTERLRPGMPGWGARTLCAVLLLIAGIGGLTWYAHRTGQVTRHEAAAVRMDAVVRTADQAEDEIVVEVPRPVRVAVLDSYEPGQVVPVLVDGSWVHLVAEPADVTGWLSAGLGAFALAALLLVREQRMRVARRRLLSGPLPAVELTAEPDDQGRAVLRDGLAVVPVMSAPLRLARPHLTGEEVEWADGWPAEPAEDFGRDWRGPGHRGEPPVVTVAGDLRAGGWVLLLTDSVVLLPEAPVRIPRRRPEPADALPGEPVPVPAGGDGPDLPVVLRPRARDRLLGALSLLGFAAGPAVVLVGLPDDWWQTVVALWFGGFLTYSGWSRLTSRVALTRDGLVVHAGLRIHRVPWQRLHGVRADDEGLWLAWEPDVAVQVSRLPDRAGAMMMRLRELALAAGGPGGPANSRLGGGPAVLAGYVLVALAAVWWGRR</sequence>
<feature type="transmembrane region" description="Helical" evidence="2">
    <location>
        <begin position="64"/>
        <end position="95"/>
    </location>
</feature>
<comment type="caution">
    <text evidence="3">The sequence shown here is derived from an EMBL/GenBank/DDBJ whole genome shotgun (WGS) entry which is preliminary data.</text>
</comment>
<evidence type="ECO:0000256" key="2">
    <source>
        <dbReference type="SAM" id="Phobius"/>
    </source>
</evidence>
<feature type="transmembrane region" description="Helical" evidence="2">
    <location>
        <begin position="250"/>
        <end position="269"/>
    </location>
</feature>
<protein>
    <submittedName>
        <fullName evidence="3">Uncharacterized protein</fullName>
    </submittedName>
</protein>
<feature type="transmembrane region" description="Helical" evidence="2">
    <location>
        <begin position="107"/>
        <end position="125"/>
    </location>
</feature>
<dbReference type="RefSeq" id="WP_203819126.1">
    <property type="nucleotide sequence ID" value="NZ_BAAABP010000022.1"/>
</dbReference>
<evidence type="ECO:0000313" key="4">
    <source>
        <dbReference type="Proteomes" id="UP000598174"/>
    </source>
</evidence>
<feature type="transmembrane region" description="Helical" evidence="2">
    <location>
        <begin position="427"/>
        <end position="445"/>
    </location>
</feature>
<evidence type="ECO:0000256" key="1">
    <source>
        <dbReference type="SAM" id="MobiDB-lite"/>
    </source>
</evidence>
<feature type="transmembrane region" description="Helical" evidence="2">
    <location>
        <begin position="160"/>
        <end position="180"/>
    </location>
</feature>
<keyword evidence="2" id="KW-1133">Transmembrane helix</keyword>
<accession>A0A919MFE7</accession>
<keyword evidence="4" id="KW-1185">Reference proteome</keyword>
<keyword evidence="2" id="KW-0812">Transmembrane</keyword>
<feature type="transmembrane region" description="Helical" evidence="2">
    <location>
        <begin position="553"/>
        <end position="573"/>
    </location>
</feature>
<reference evidence="3" key="1">
    <citation type="submission" date="2021-01" db="EMBL/GenBank/DDBJ databases">
        <title>Whole genome shotgun sequence of Actinoplanes ferrugineus NBRC 15555.</title>
        <authorList>
            <person name="Komaki H."/>
            <person name="Tamura T."/>
        </authorList>
    </citation>
    <scope>NUCLEOTIDE SEQUENCE</scope>
    <source>
        <strain evidence="3">NBRC 15555</strain>
    </source>
</reference>
<feature type="transmembrane region" description="Helical" evidence="2">
    <location>
        <begin position="21"/>
        <end position="44"/>
    </location>
</feature>
<organism evidence="3 4">
    <name type="scientific">Paractinoplanes ferrugineus</name>
    <dbReference type="NCBI Taxonomy" id="113564"/>
    <lineage>
        <taxon>Bacteria</taxon>
        <taxon>Bacillati</taxon>
        <taxon>Actinomycetota</taxon>
        <taxon>Actinomycetes</taxon>
        <taxon>Micromonosporales</taxon>
        <taxon>Micromonosporaceae</taxon>
        <taxon>Paractinoplanes</taxon>
    </lineage>
</organism>
<feature type="region of interest" description="Disordered" evidence="1">
    <location>
        <begin position="390"/>
        <end position="413"/>
    </location>
</feature>
<proteinExistence type="predicted"/>
<dbReference type="Proteomes" id="UP000598174">
    <property type="component" value="Unassembled WGS sequence"/>
</dbReference>
<feature type="transmembrane region" description="Helical" evidence="2">
    <location>
        <begin position="451"/>
        <end position="469"/>
    </location>
</feature>